<dbReference type="AlphaFoldDB" id="A0A7T0KDR5"/>
<dbReference type="Gene3D" id="3.30.420.10">
    <property type="entry name" value="Ribonuclease H-like superfamily/Ribonuclease H"/>
    <property type="match status" value="1"/>
</dbReference>
<gene>
    <name evidence="1" type="ORF">G7Y31_09115</name>
</gene>
<reference evidence="1 2" key="1">
    <citation type="submission" date="2020-11" db="EMBL/GenBank/DDBJ databases">
        <title>Corynebacterium sp. ZJ-599.</title>
        <authorList>
            <person name="Zhou J."/>
        </authorList>
    </citation>
    <scope>NUCLEOTIDE SEQUENCE [LARGE SCALE GENOMIC DNA]</scope>
    <source>
        <strain evidence="1 2">ZJ-599</strain>
    </source>
</reference>
<name>A0A7T0KDR5_9CORY</name>
<dbReference type="InterPro" id="IPR012337">
    <property type="entry name" value="RNaseH-like_sf"/>
</dbReference>
<keyword evidence="2" id="KW-1185">Reference proteome</keyword>
<organism evidence="1 2">
    <name type="scientific">Corynebacterium lizhenjunii</name>
    <dbReference type="NCBI Taxonomy" id="2709394"/>
    <lineage>
        <taxon>Bacteria</taxon>
        <taxon>Bacillati</taxon>
        <taxon>Actinomycetota</taxon>
        <taxon>Actinomycetes</taxon>
        <taxon>Mycobacteriales</taxon>
        <taxon>Corynebacteriaceae</taxon>
        <taxon>Corynebacterium</taxon>
    </lineage>
</organism>
<dbReference type="EMBL" id="CP064954">
    <property type="protein sequence ID" value="QPK78697.1"/>
    <property type="molecule type" value="Genomic_DNA"/>
</dbReference>
<dbReference type="KEGG" id="cliz:G7Y31_09115"/>
<dbReference type="GO" id="GO:0003676">
    <property type="term" value="F:nucleic acid binding"/>
    <property type="evidence" value="ECO:0007669"/>
    <property type="project" value="InterPro"/>
</dbReference>
<dbReference type="SUPFAM" id="SSF53098">
    <property type="entry name" value="Ribonuclease H-like"/>
    <property type="match status" value="1"/>
</dbReference>
<sequence>MSKPTPVDLTTLIGKASRTYSTRKVTTDMVNSRTHVAIALWDIPYKSAPHGKLHGWVISVDVAAHAKRPARRFVRTGKTMDADPNPRVLAEVHKALRHTPQRRWIVVGRRQTGLAGLLRKEGFAVTGSFAEENRAGDRARNLRKQHEAQALKRSRKAGEAPEKATAAVEAPPTHWLPNRSSMRRRGQEVRIATDASSDTLTKGCMCFVASNGDYQLRTRMTTAGTDELELETITMALKYAHRNRFPRVIIESDSVAALEAVDHILGGGQDHKRWRGVSPTARSRFRTAWKDYHTFGKATIGRVLGHAGDPLNQAADRIAYLGLRASNLPQAQSQPTAWREIDKIIAQLPGRLSR</sequence>
<dbReference type="Proteomes" id="UP000594681">
    <property type="component" value="Chromosome"/>
</dbReference>
<proteinExistence type="predicted"/>
<accession>A0A7T0KDR5</accession>
<evidence type="ECO:0000313" key="1">
    <source>
        <dbReference type="EMBL" id="QPK78697.1"/>
    </source>
</evidence>
<protein>
    <submittedName>
        <fullName evidence="1">Ribonuclease HI</fullName>
    </submittedName>
</protein>
<evidence type="ECO:0000313" key="2">
    <source>
        <dbReference type="Proteomes" id="UP000594681"/>
    </source>
</evidence>
<dbReference type="RefSeq" id="WP_165009731.1">
    <property type="nucleotide sequence ID" value="NZ_CP064954.1"/>
</dbReference>
<dbReference type="InterPro" id="IPR036397">
    <property type="entry name" value="RNaseH_sf"/>
</dbReference>